<proteinExistence type="predicted"/>
<evidence type="ECO:0000313" key="1">
    <source>
        <dbReference type="EMBL" id="RCH43233.1"/>
    </source>
</evidence>
<organism evidence="1 2">
    <name type="scientific">Blautia obeum</name>
    <dbReference type="NCBI Taxonomy" id="40520"/>
    <lineage>
        <taxon>Bacteria</taxon>
        <taxon>Bacillati</taxon>
        <taxon>Bacillota</taxon>
        <taxon>Clostridia</taxon>
        <taxon>Lachnospirales</taxon>
        <taxon>Lachnospiraceae</taxon>
        <taxon>Blautia</taxon>
    </lineage>
</organism>
<evidence type="ECO:0000313" key="2">
    <source>
        <dbReference type="Proteomes" id="UP000253208"/>
    </source>
</evidence>
<dbReference type="RefSeq" id="WP_114002356.1">
    <property type="nucleotide sequence ID" value="NZ_PSQG01000015.1"/>
</dbReference>
<accession>A0A367FZ44</accession>
<reference evidence="1 2" key="1">
    <citation type="submission" date="2018-02" db="EMBL/GenBank/DDBJ databases">
        <title>Complete genome sequencing of Faecalibacterium prausnitzii strains isolated from the human gut.</title>
        <authorList>
            <person name="Fitzgerald B.C."/>
            <person name="Shkoporov A.N."/>
            <person name="Ross P.R."/>
            <person name="Hill C."/>
        </authorList>
    </citation>
    <scope>NUCLEOTIDE SEQUENCE [LARGE SCALE GENOMIC DNA]</scope>
    <source>
        <strain evidence="1 2">APC942/31-1</strain>
    </source>
</reference>
<name>A0A367FZ44_9FIRM</name>
<comment type="caution">
    <text evidence="1">The sequence shown here is derived from an EMBL/GenBank/DDBJ whole genome shotgun (WGS) entry which is preliminary data.</text>
</comment>
<dbReference type="AlphaFoldDB" id="A0A367FZ44"/>
<gene>
    <name evidence="1" type="ORF">C4886_11135</name>
</gene>
<sequence>MQTDIFLQKALVDEVKDVLKGYTTLNNGEPVKFNVYPQNLPAKKGKNDDDHFPYVLVCLDEEVIQDEDGDNICSVYFLVGLNDKNENRQGHFDVANVLNLISERFLKKRLISDRFRIQFPVSKKFQEDDTWPKFFGGMTTLWTVNKPMIEETEYD</sequence>
<dbReference type="Proteomes" id="UP000253208">
    <property type="component" value="Unassembled WGS sequence"/>
</dbReference>
<evidence type="ECO:0008006" key="3">
    <source>
        <dbReference type="Google" id="ProtNLM"/>
    </source>
</evidence>
<dbReference type="EMBL" id="PSQG01000015">
    <property type="protein sequence ID" value="RCH43233.1"/>
    <property type="molecule type" value="Genomic_DNA"/>
</dbReference>
<protein>
    <recommendedName>
        <fullName evidence="3">DUF3168 domain-containing protein</fullName>
    </recommendedName>
</protein>